<keyword evidence="4" id="KW-1185">Reference proteome</keyword>
<gene>
    <name evidence="3" type="ORF">E1898_08550</name>
</gene>
<feature type="domain" description="TonB C-terminal" evidence="2">
    <location>
        <begin position="51"/>
        <end position="128"/>
    </location>
</feature>
<dbReference type="Pfam" id="PF03544">
    <property type="entry name" value="TonB_C"/>
    <property type="match status" value="1"/>
</dbReference>
<dbReference type="EMBL" id="SMUW01000032">
    <property type="protein sequence ID" value="TDK45534.1"/>
    <property type="molecule type" value="Genomic_DNA"/>
</dbReference>
<proteinExistence type="predicted"/>
<reference evidence="3 4" key="1">
    <citation type="submission" date="2019-03" db="EMBL/GenBank/DDBJ databases">
        <title>Algoriphagus aquimaris sp. nov., isolated form marine sediment in Pohang, Korea.</title>
        <authorList>
            <person name="Kim J."/>
            <person name="Yoon S.-H."/>
            <person name="Lee S.-S."/>
        </authorList>
    </citation>
    <scope>NUCLEOTIDE SEQUENCE [LARGE SCALE GENOMIC DNA]</scope>
    <source>
        <strain evidence="3 4">F21</strain>
    </source>
</reference>
<evidence type="ECO:0000259" key="2">
    <source>
        <dbReference type="Pfam" id="PF03544"/>
    </source>
</evidence>
<evidence type="ECO:0000313" key="3">
    <source>
        <dbReference type="EMBL" id="TDK45534.1"/>
    </source>
</evidence>
<dbReference type="InterPro" id="IPR037682">
    <property type="entry name" value="TonB_C"/>
</dbReference>
<feature type="signal peptide" evidence="1">
    <location>
        <begin position="1"/>
        <end position="31"/>
    </location>
</feature>
<dbReference type="Proteomes" id="UP000295438">
    <property type="component" value="Unassembled WGS sequence"/>
</dbReference>
<evidence type="ECO:0000313" key="4">
    <source>
        <dbReference type="Proteomes" id="UP000295438"/>
    </source>
</evidence>
<dbReference type="InterPro" id="IPR011990">
    <property type="entry name" value="TPR-like_helical_dom_sf"/>
</dbReference>
<comment type="caution">
    <text evidence="3">The sequence shown here is derived from an EMBL/GenBank/DDBJ whole genome shotgun (WGS) entry which is preliminary data.</text>
</comment>
<dbReference type="AlphaFoldDB" id="A0A4R5V1E0"/>
<feature type="chain" id="PRO_5020474478" description="TonB C-terminal domain-containing protein" evidence="1">
    <location>
        <begin position="32"/>
        <end position="224"/>
    </location>
</feature>
<dbReference type="SUPFAM" id="SSF48452">
    <property type="entry name" value="TPR-like"/>
    <property type="match status" value="1"/>
</dbReference>
<accession>A0A4R5V1E0</accession>
<dbReference type="GO" id="GO:0055085">
    <property type="term" value="P:transmembrane transport"/>
    <property type="evidence" value="ECO:0007669"/>
    <property type="project" value="InterPro"/>
</dbReference>
<dbReference type="SUPFAM" id="SSF74653">
    <property type="entry name" value="TolA/TonB C-terminal domain"/>
    <property type="match status" value="1"/>
</dbReference>
<keyword evidence="1" id="KW-0732">Signal</keyword>
<dbReference type="Gene3D" id="3.30.1150.10">
    <property type="match status" value="1"/>
</dbReference>
<evidence type="ECO:0000256" key="1">
    <source>
        <dbReference type="SAM" id="SignalP"/>
    </source>
</evidence>
<sequence>MQLRFMKKRNLRLCLSIFPALLLVLPIFTQAQDMDASNAALKVWKQVLSSHVRYPLEDLRARKTGFVAVDLEIDPHGKIKSYEIAESKSKSMKESVETALEKAIPLWQTDMIPAESRNEKYQIYFSFEMIDPENPNGEIEAVTRQIYKGKPEKALKMADRLVEEKPFEPTYLELRSQIHRQLKHEEEATADLLAYQKLQQNTLAKIEIKSFSVVQRRSISGTIN</sequence>
<organism evidence="3 4">
    <name type="scientific">Algoriphagus formosus</name>
    <dbReference type="NCBI Taxonomy" id="2007308"/>
    <lineage>
        <taxon>Bacteria</taxon>
        <taxon>Pseudomonadati</taxon>
        <taxon>Bacteroidota</taxon>
        <taxon>Cytophagia</taxon>
        <taxon>Cytophagales</taxon>
        <taxon>Cyclobacteriaceae</taxon>
        <taxon>Algoriphagus</taxon>
    </lineage>
</organism>
<name>A0A4R5V1E0_9BACT</name>
<protein>
    <recommendedName>
        <fullName evidence="2">TonB C-terminal domain-containing protein</fullName>
    </recommendedName>
</protein>